<comment type="similarity">
    <text evidence="9">Belongs to the UbiA prenyltransferase family. Protoheme IX farnesyltransferase subfamily.</text>
</comment>
<dbReference type="GO" id="GO:0005886">
    <property type="term" value="C:plasma membrane"/>
    <property type="evidence" value="ECO:0007669"/>
    <property type="project" value="UniProtKB-SubCell"/>
</dbReference>
<feature type="transmembrane region" description="Helical" evidence="9">
    <location>
        <begin position="95"/>
        <end position="116"/>
    </location>
</feature>
<comment type="function">
    <text evidence="9">Converts heme B (protoheme IX) to heme O by substitution of the vinyl group on carbon 2 of heme B porphyrin ring with a hydroxyethyl farnesyl side group.</text>
</comment>
<evidence type="ECO:0000256" key="7">
    <source>
        <dbReference type="ARBA" id="ARBA00023136"/>
    </source>
</evidence>
<feature type="transmembrane region" description="Helical" evidence="9">
    <location>
        <begin position="149"/>
        <end position="171"/>
    </location>
</feature>
<comment type="miscellaneous">
    <text evidence="9">Carbon 2 of the heme B porphyrin ring is defined according to the Fischer nomenclature.</text>
</comment>
<dbReference type="Proteomes" id="UP000563094">
    <property type="component" value="Unassembled WGS sequence"/>
</dbReference>
<evidence type="ECO:0000313" key="10">
    <source>
        <dbReference type="EMBL" id="MBA9079015.1"/>
    </source>
</evidence>
<comment type="caution">
    <text evidence="10">The sequence shown here is derived from an EMBL/GenBank/DDBJ whole genome shotgun (WGS) entry which is preliminary data.</text>
</comment>
<evidence type="ECO:0000256" key="4">
    <source>
        <dbReference type="ARBA" id="ARBA00022692"/>
    </source>
</evidence>
<sequence length="298" mass="32663">MFVQEIASSTQASTAMSKVSAYIQLLKLRLSSVVAFSSAIGFLLGRPDGRWVDTCLVMLAGLLVTGSANIINQILEKDLDKLMKRTAKRPLPKGVLTVTEATVYCLVLGVAGIALLGFYFNWLSAMLSFLSLLLYGFFYTPLKRISPICVFVGAIPGALPPLIGWVAGTGYVGVEALILFGIQFIWQFPHFWAIAWVLDDDYKKAGFKMLPMAGGKNLKTAIQIMIYTLLLIPLGLLPLQFGMAGKTSAFVAVVCGVLFLMQTFYLMHTCSKRAAMNIMFGSFLYLPIVQIAFVVDRL</sequence>
<dbReference type="GO" id="GO:0048034">
    <property type="term" value="P:heme O biosynthetic process"/>
    <property type="evidence" value="ECO:0007669"/>
    <property type="project" value="UniProtKB-UniRule"/>
</dbReference>
<feature type="transmembrane region" description="Helical" evidence="9">
    <location>
        <begin position="26"/>
        <end position="44"/>
    </location>
</feature>
<organism evidence="10 11">
    <name type="scientific">Rufibacter quisquiliarum</name>
    <dbReference type="NCBI Taxonomy" id="1549639"/>
    <lineage>
        <taxon>Bacteria</taxon>
        <taxon>Pseudomonadati</taxon>
        <taxon>Bacteroidota</taxon>
        <taxon>Cytophagia</taxon>
        <taxon>Cytophagales</taxon>
        <taxon>Hymenobacteraceae</taxon>
        <taxon>Rufibacter</taxon>
    </lineage>
</organism>
<evidence type="ECO:0000313" key="11">
    <source>
        <dbReference type="Proteomes" id="UP000563094"/>
    </source>
</evidence>
<dbReference type="InterPro" id="IPR000537">
    <property type="entry name" value="UbiA_prenyltransferase"/>
</dbReference>
<dbReference type="NCBIfam" id="TIGR01473">
    <property type="entry name" value="cyoE_ctaB"/>
    <property type="match status" value="1"/>
</dbReference>
<comment type="subcellular location">
    <subcellularLocation>
        <location evidence="9">Cell membrane</location>
        <topology evidence="9">Multi-pass membrane protein</topology>
    </subcellularLocation>
    <subcellularLocation>
        <location evidence="1">Membrane</location>
        <topology evidence="1">Multi-pass membrane protein</topology>
    </subcellularLocation>
</comment>
<evidence type="ECO:0000256" key="9">
    <source>
        <dbReference type="HAMAP-Rule" id="MF_00154"/>
    </source>
</evidence>
<keyword evidence="4 9" id="KW-0812">Transmembrane</keyword>
<proteinExistence type="inferred from homology"/>
<dbReference type="InterPro" id="IPR006369">
    <property type="entry name" value="Protohaem_IX_farnesylTrfase"/>
</dbReference>
<evidence type="ECO:0000256" key="2">
    <source>
        <dbReference type="ARBA" id="ARBA00022475"/>
    </source>
</evidence>
<dbReference type="Gene3D" id="1.10.357.140">
    <property type="entry name" value="UbiA prenyltransferase"/>
    <property type="match status" value="1"/>
</dbReference>
<feature type="transmembrane region" description="Helical" evidence="9">
    <location>
        <begin position="177"/>
        <end position="199"/>
    </location>
</feature>
<name>A0A839GU67_9BACT</name>
<dbReference type="EMBL" id="JACJIQ010000017">
    <property type="protein sequence ID" value="MBA9079015.1"/>
    <property type="molecule type" value="Genomic_DNA"/>
</dbReference>
<keyword evidence="3 9" id="KW-0808">Transferase</keyword>
<dbReference type="PANTHER" id="PTHR43448:SF2">
    <property type="entry name" value="PROTOHEME IX FARNESYLTRANSFERASE, MITOCHONDRIAL"/>
    <property type="match status" value="1"/>
</dbReference>
<dbReference type="PROSITE" id="PS00943">
    <property type="entry name" value="UBIA"/>
    <property type="match status" value="1"/>
</dbReference>
<comment type="pathway">
    <text evidence="9">Porphyrin-containing compound metabolism; heme O biosynthesis; heme O from protoheme: step 1/1.</text>
</comment>
<keyword evidence="11" id="KW-1185">Reference proteome</keyword>
<keyword evidence="6 9" id="KW-0350">Heme biosynthesis</keyword>
<dbReference type="GO" id="GO:0008495">
    <property type="term" value="F:protoheme IX farnesyltransferase activity"/>
    <property type="evidence" value="ECO:0007669"/>
    <property type="project" value="UniProtKB-UniRule"/>
</dbReference>
<keyword evidence="2 9" id="KW-1003">Cell membrane</keyword>
<dbReference type="AlphaFoldDB" id="A0A839GU67"/>
<dbReference type="UniPathway" id="UPA00834">
    <property type="reaction ID" value="UER00712"/>
</dbReference>
<feature type="transmembrane region" description="Helical" evidence="9">
    <location>
        <begin position="247"/>
        <end position="267"/>
    </location>
</feature>
<dbReference type="CDD" id="cd13957">
    <property type="entry name" value="PT_UbiA_Cox10"/>
    <property type="match status" value="1"/>
</dbReference>
<dbReference type="InterPro" id="IPR044878">
    <property type="entry name" value="UbiA_sf"/>
</dbReference>
<comment type="catalytic activity">
    <reaction evidence="8 9">
        <text>heme b + (2E,6E)-farnesyl diphosphate + H2O = Fe(II)-heme o + diphosphate</text>
        <dbReference type="Rhea" id="RHEA:28070"/>
        <dbReference type="ChEBI" id="CHEBI:15377"/>
        <dbReference type="ChEBI" id="CHEBI:33019"/>
        <dbReference type="ChEBI" id="CHEBI:60344"/>
        <dbReference type="ChEBI" id="CHEBI:60530"/>
        <dbReference type="ChEBI" id="CHEBI:175763"/>
        <dbReference type="EC" id="2.5.1.141"/>
    </reaction>
</comment>
<protein>
    <recommendedName>
        <fullName evidence="9">Protoheme IX farnesyltransferase</fullName>
        <ecNumber evidence="9">2.5.1.141</ecNumber>
    </recommendedName>
    <alternativeName>
        <fullName evidence="9">Heme B farnesyltransferase</fullName>
    </alternativeName>
    <alternativeName>
        <fullName evidence="9">Heme O synthase</fullName>
    </alternativeName>
</protein>
<evidence type="ECO:0000256" key="8">
    <source>
        <dbReference type="ARBA" id="ARBA00047690"/>
    </source>
</evidence>
<evidence type="ECO:0000256" key="6">
    <source>
        <dbReference type="ARBA" id="ARBA00023133"/>
    </source>
</evidence>
<reference evidence="10 11" key="1">
    <citation type="submission" date="2020-08" db="EMBL/GenBank/DDBJ databases">
        <title>Genomic Encyclopedia of Type Strains, Phase IV (KMG-IV): sequencing the most valuable type-strain genomes for metagenomic binning, comparative biology and taxonomic classification.</title>
        <authorList>
            <person name="Goeker M."/>
        </authorList>
    </citation>
    <scope>NUCLEOTIDE SEQUENCE [LARGE SCALE GENOMIC DNA]</scope>
    <source>
        <strain evidence="10 11">DSM 29854</strain>
    </source>
</reference>
<evidence type="ECO:0000256" key="5">
    <source>
        <dbReference type="ARBA" id="ARBA00022989"/>
    </source>
</evidence>
<accession>A0A839GU67</accession>
<evidence type="ECO:0000256" key="3">
    <source>
        <dbReference type="ARBA" id="ARBA00022679"/>
    </source>
</evidence>
<feature type="transmembrane region" description="Helical" evidence="9">
    <location>
        <begin position="56"/>
        <end position="75"/>
    </location>
</feature>
<feature type="transmembrane region" description="Helical" evidence="9">
    <location>
        <begin position="220"/>
        <end position="241"/>
    </location>
</feature>
<dbReference type="PANTHER" id="PTHR43448">
    <property type="entry name" value="PROTOHEME IX FARNESYLTRANSFERASE, MITOCHONDRIAL"/>
    <property type="match status" value="1"/>
</dbReference>
<dbReference type="InterPro" id="IPR030470">
    <property type="entry name" value="UbiA_prenylTrfase_CS"/>
</dbReference>
<dbReference type="HAMAP" id="MF_00154">
    <property type="entry name" value="CyoE_CtaB"/>
    <property type="match status" value="1"/>
</dbReference>
<dbReference type="EC" id="2.5.1.141" evidence="9"/>
<evidence type="ECO:0000256" key="1">
    <source>
        <dbReference type="ARBA" id="ARBA00004141"/>
    </source>
</evidence>
<keyword evidence="7 9" id="KW-0472">Membrane</keyword>
<keyword evidence="5 9" id="KW-1133">Transmembrane helix</keyword>
<gene>
    <name evidence="9" type="primary">ctaB</name>
    <name evidence="10" type="ORF">FHS90_003749</name>
</gene>
<dbReference type="RefSeq" id="WP_246387147.1">
    <property type="nucleotide sequence ID" value="NZ_JACJIQ010000017.1"/>
</dbReference>
<feature type="transmembrane region" description="Helical" evidence="9">
    <location>
        <begin position="274"/>
        <end position="295"/>
    </location>
</feature>
<dbReference type="Pfam" id="PF01040">
    <property type="entry name" value="UbiA"/>
    <property type="match status" value="1"/>
</dbReference>
<feature type="transmembrane region" description="Helical" evidence="9">
    <location>
        <begin position="122"/>
        <end position="142"/>
    </location>
</feature>